<evidence type="ECO:0000256" key="2">
    <source>
        <dbReference type="ARBA" id="ARBA00022679"/>
    </source>
</evidence>
<dbReference type="SUPFAM" id="SSF53335">
    <property type="entry name" value="S-adenosyl-L-methionine-dependent methyltransferases"/>
    <property type="match status" value="1"/>
</dbReference>
<dbReference type="Gene3D" id="1.10.10.10">
    <property type="entry name" value="Winged helix-like DNA-binding domain superfamily/Winged helix DNA-binding domain"/>
    <property type="match status" value="1"/>
</dbReference>
<keyword evidence="7" id="KW-1185">Reference proteome</keyword>
<dbReference type="InterPro" id="IPR029063">
    <property type="entry name" value="SAM-dependent_MTases_sf"/>
</dbReference>
<organism evidence="6 7">
    <name type="scientific">Vibrio pectenicida</name>
    <dbReference type="NCBI Taxonomy" id="62763"/>
    <lineage>
        <taxon>Bacteria</taxon>
        <taxon>Pseudomonadati</taxon>
        <taxon>Pseudomonadota</taxon>
        <taxon>Gammaproteobacteria</taxon>
        <taxon>Vibrionales</taxon>
        <taxon>Vibrionaceae</taxon>
        <taxon>Vibrio</taxon>
    </lineage>
</organism>
<evidence type="ECO:0000313" key="6">
    <source>
        <dbReference type="EMBL" id="RSD30178.1"/>
    </source>
</evidence>
<keyword evidence="2 6" id="KW-0808">Transferase</keyword>
<dbReference type="EMBL" id="RSFA01000079">
    <property type="protein sequence ID" value="RSD30178.1"/>
    <property type="molecule type" value="Genomic_DNA"/>
</dbReference>
<evidence type="ECO:0000313" key="7">
    <source>
        <dbReference type="Proteomes" id="UP000269041"/>
    </source>
</evidence>
<dbReference type="AlphaFoldDB" id="A0A3R9EGX4"/>
<dbReference type="Pfam" id="PF00891">
    <property type="entry name" value="Methyltransf_2"/>
    <property type="match status" value="1"/>
</dbReference>
<dbReference type="GO" id="GO:0008171">
    <property type="term" value="F:O-methyltransferase activity"/>
    <property type="evidence" value="ECO:0007669"/>
    <property type="project" value="InterPro"/>
</dbReference>
<evidence type="ECO:0000256" key="1">
    <source>
        <dbReference type="ARBA" id="ARBA00022603"/>
    </source>
</evidence>
<dbReference type="Proteomes" id="UP000269041">
    <property type="component" value="Unassembled WGS sequence"/>
</dbReference>
<dbReference type="PIRSF" id="PIRSF005739">
    <property type="entry name" value="O-mtase"/>
    <property type="match status" value="1"/>
</dbReference>
<proteinExistence type="predicted"/>
<name>A0A3R9EGX4_9VIBR</name>
<feature type="active site" description="Proton acceptor" evidence="4">
    <location>
        <position position="246"/>
    </location>
</feature>
<dbReference type="OrthoDB" id="9766840at2"/>
<accession>A0A3R9EGX4</accession>
<comment type="caution">
    <text evidence="6">The sequence shown here is derived from an EMBL/GenBank/DDBJ whole genome shotgun (WGS) entry which is preliminary data.</text>
</comment>
<evidence type="ECO:0000259" key="5">
    <source>
        <dbReference type="Pfam" id="PF00891"/>
    </source>
</evidence>
<reference evidence="6 7" key="1">
    <citation type="submission" date="2018-12" db="EMBL/GenBank/DDBJ databases">
        <title>Genomic taxonomy of the Vibrionaceae family.</title>
        <authorList>
            <person name="Gomez-Gil B."/>
            <person name="Enciso-Ibarra K."/>
        </authorList>
    </citation>
    <scope>NUCLEOTIDE SEQUENCE [LARGE SCALE GENOMIC DNA]</scope>
    <source>
        <strain evidence="6 7">CAIM 594</strain>
    </source>
</reference>
<dbReference type="InterPro" id="IPR036390">
    <property type="entry name" value="WH_DNA-bd_sf"/>
</dbReference>
<keyword evidence="1 6" id="KW-0489">Methyltransferase</keyword>
<gene>
    <name evidence="6" type="ORF">EJA03_15210</name>
</gene>
<dbReference type="InterPro" id="IPR001077">
    <property type="entry name" value="COMT_C"/>
</dbReference>
<dbReference type="PROSITE" id="PS51683">
    <property type="entry name" value="SAM_OMT_II"/>
    <property type="match status" value="1"/>
</dbReference>
<keyword evidence="3" id="KW-0949">S-adenosyl-L-methionine</keyword>
<dbReference type="SUPFAM" id="SSF46785">
    <property type="entry name" value="Winged helix' DNA-binding domain"/>
    <property type="match status" value="1"/>
</dbReference>
<dbReference type="PANTHER" id="PTHR43712:SF2">
    <property type="entry name" value="O-METHYLTRANSFERASE CICE"/>
    <property type="match status" value="1"/>
</dbReference>
<dbReference type="RefSeq" id="WP_125322583.1">
    <property type="nucleotide sequence ID" value="NZ_AP024890.1"/>
</dbReference>
<dbReference type="PANTHER" id="PTHR43712">
    <property type="entry name" value="PUTATIVE (AFU_ORTHOLOGUE AFUA_4G14580)-RELATED"/>
    <property type="match status" value="1"/>
</dbReference>
<dbReference type="InterPro" id="IPR036388">
    <property type="entry name" value="WH-like_DNA-bd_sf"/>
</dbReference>
<evidence type="ECO:0000256" key="4">
    <source>
        <dbReference type="PIRSR" id="PIRSR005739-1"/>
    </source>
</evidence>
<protein>
    <submittedName>
        <fullName evidence="6">Methyltransferase</fullName>
    </submittedName>
</protein>
<dbReference type="CDD" id="cd02440">
    <property type="entry name" value="AdoMet_MTases"/>
    <property type="match status" value="1"/>
</dbReference>
<evidence type="ECO:0000256" key="3">
    <source>
        <dbReference type="ARBA" id="ARBA00022691"/>
    </source>
</evidence>
<dbReference type="InterPro" id="IPR016461">
    <property type="entry name" value="COMT-like"/>
</dbReference>
<dbReference type="GO" id="GO:0032259">
    <property type="term" value="P:methylation"/>
    <property type="evidence" value="ECO:0007669"/>
    <property type="project" value="UniProtKB-KW"/>
</dbReference>
<dbReference type="Gene3D" id="3.40.50.150">
    <property type="entry name" value="Vaccinia Virus protein VP39"/>
    <property type="match status" value="1"/>
</dbReference>
<dbReference type="Gene3D" id="1.10.287.1350">
    <property type="match status" value="1"/>
</dbReference>
<feature type="domain" description="O-methyltransferase C-terminal" evidence="5">
    <location>
        <begin position="115"/>
        <end position="313"/>
    </location>
</feature>
<sequence>MKEAESAKKLSEIMMMPLAAKALSTLAELGVADLVQEVPLEVSVLAKACNADQTILINMFKVVELFGFFSIEKGKVIKNSSSSELLTSDHPQSMRHFCMLFGEEYYRGYEGLLHTCQTGQSGFKHVFDNTLYQYLDEKPSRASVYDLAMRDFSRPVGSLLAMTFPDIFSKAANVIDIGGGSGVISTELVKNYQHLTACIFDRQDVCQRSAESLPSDLKERIQTYSGDFFEHIPEGYDVYLLKNVLHNWNTQSCSQILNNIGQSLQQGRLLVIEPLVEPEEESPRLLFNALFQSVICEDGTYQRSLSDLETLFSECQLRIVQTTKLATGHTVIELTTVI</sequence>